<evidence type="ECO:0000256" key="1">
    <source>
        <dbReference type="ARBA" id="ARBA00023117"/>
    </source>
</evidence>
<keyword evidence="3" id="KW-1185">Reference proteome</keyword>
<evidence type="ECO:0008006" key="4">
    <source>
        <dbReference type="Google" id="ProtNLM"/>
    </source>
</evidence>
<dbReference type="SUPFAM" id="SSF47370">
    <property type="entry name" value="Bromodomain"/>
    <property type="match status" value="1"/>
</dbReference>
<keyword evidence="1" id="KW-0103">Bromodomain</keyword>
<dbReference type="CDD" id="cd04369">
    <property type="entry name" value="Bromodomain"/>
    <property type="match status" value="1"/>
</dbReference>
<dbReference type="Gene3D" id="1.20.920.10">
    <property type="entry name" value="Bromodomain-like"/>
    <property type="match status" value="1"/>
</dbReference>
<reference evidence="2 3" key="1">
    <citation type="journal article" date="2020" name="ISME J.">
        <title>Uncovering the hidden diversity of litter-decomposition mechanisms in mushroom-forming fungi.</title>
        <authorList>
            <person name="Floudas D."/>
            <person name="Bentzer J."/>
            <person name="Ahren D."/>
            <person name="Johansson T."/>
            <person name="Persson P."/>
            <person name="Tunlid A."/>
        </authorList>
    </citation>
    <scope>NUCLEOTIDE SEQUENCE [LARGE SCALE GENOMIC DNA]</scope>
    <source>
        <strain evidence="2 3">CBS 175.51</strain>
    </source>
</reference>
<sequence length="75" mass="8477">MEDVKKDVELIFANCRQFNPPGTFPVTCSDLVEKAFKKEVPKAMECKRACAEKRGLQGNLTTPTRTPTKEPVYFP</sequence>
<organism evidence="2 3">
    <name type="scientific">Ephemerocybe angulata</name>
    <dbReference type="NCBI Taxonomy" id="980116"/>
    <lineage>
        <taxon>Eukaryota</taxon>
        <taxon>Fungi</taxon>
        <taxon>Dikarya</taxon>
        <taxon>Basidiomycota</taxon>
        <taxon>Agaricomycotina</taxon>
        <taxon>Agaricomycetes</taxon>
        <taxon>Agaricomycetidae</taxon>
        <taxon>Agaricales</taxon>
        <taxon>Agaricineae</taxon>
        <taxon>Psathyrellaceae</taxon>
        <taxon>Ephemerocybe</taxon>
    </lineage>
</organism>
<gene>
    <name evidence="2" type="ORF">D9611_009745</name>
</gene>
<evidence type="ECO:0000313" key="3">
    <source>
        <dbReference type="Proteomes" id="UP000541558"/>
    </source>
</evidence>
<name>A0A8H5C5Q0_9AGAR</name>
<dbReference type="InterPro" id="IPR036427">
    <property type="entry name" value="Bromodomain-like_sf"/>
</dbReference>
<proteinExistence type="predicted"/>
<dbReference type="EMBL" id="JAACJK010000060">
    <property type="protein sequence ID" value="KAF5335717.1"/>
    <property type="molecule type" value="Genomic_DNA"/>
</dbReference>
<dbReference type="GO" id="GO:0006325">
    <property type="term" value="P:chromatin organization"/>
    <property type="evidence" value="ECO:0007669"/>
    <property type="project" value="UniProtKB-ARBA"/>
</dbReference>
<protein>
    <recommendedName>
        <fullName evidence="4">Bromo domain-containing protein</fullName>
    </recommendedName>
</protein>
<dbReference type="Proteomes" id="UP000541558">
    <property type="component" value="Unassembled WGS sequence"/>
</dbReference>
<dbReference type="AlphaFoldDB" id="A0A8H5C5Q0"/>
<accession>A0A8H5C5Q0</accession>
<evidence type="ECO:0000313" key="2">
    <source>
        <dbReference type="EMBL" id="KAF5335717.1"/>
    </source>
</evidence>
<dbReference type="OrthoDB" id="308861at2759"/>
<comment type="caution">
    <text evidence="2">The sequence shown here is derived from an EMBL/GenBank/DDBJ whole genome shotgun (WGS) entry which is preliminary data.</text>
</comment>